<dbReference type="Gene3D" id="1.10.260.40">
    <property type="entry name" value="lambda repressor-like DNA-binding domains"/>
    <property type="match status" value="1"/>
</dbReference>
<dbReference type="GO" id="GO:0003677">
    <property type="term" value="F:DNA binding"/>
    <property type="evidence" value="ECO:0007669"/>
    <property type="project" value="InterPro"/>
</dbReference>
<dbReference type="EMBL" id="CP029556">
    <property type="protein sequence ID" value="AXA83681.1"/>
    <property type="molecule type" value="Genomic_DNA"/>
</dbReference>
<dbReference type="AlphaFoldDB" id="A0A344J3S1"/>
<keyword evidence="2" id="KW-1185">Reference proteome</keyword>
<dbReference type="OrthoDB" id="6064795at2"/>
<reference evidence="2" key="1">
    <citation type="submission" date="2018-05" db="EMBL/GenBank/DDBJ databases">
        <title>Luteimonas pekinense sp. nov., isolated from human Meibomian gland secretions, Beijing, China.</title>
        <authorList>
            <person name="Wen T."/>
            <person name="Bai H."/>
            <person name="Lv H."/>
        </authorList>
    </citation>
    <scope>NUCLEOTIDE SEQUENCE [LARGE SCALE GENOMIC DNA]</scope>
    <source>
        <strain evidence="2">83-4</strain>
    </source>
</reference>
<proteinExistence type="predicted"/>
<sequence>MHSAHDDDAWLEVLRTHRQTHGGKKTAEVIGYSATVVSQVLSGTYKGDMKAVQQKVEGALMGATVDCPVIGELPRNRCLEYQRLPFAASNPLRVRFTSACPKCPNRRGAE</sequence>
<gene>
    <name evidence="1" type="ORF">DCD74_02335</name>
</gene>
<dbReference type="Proteomes" id="UP000251842">
    <property type="component" value="Chromosome"/>
</dbReference>
<organism evidence="1 2">
    <name type="scientific">Solilutibacter oculi</name>
    <dbReference type="NCBI Taxonomy" id="2698682"/>
    <lineage>
        <taxon>Bacteria</taxon>
        <taxon>Pseudomonadati</taxon>
        <taxon>Pseudomonadota</taxon>
        <taxon>Gammaproteobacteria</taxon>
        <taxon>Lysobacterales</taxon>
        <taxon>Lysobacteraceae</taxon>
        <taxon>Solilutibacter</taxon>
    </lineage>
</organism>
<protein>
    <submittedName>
        <fullName evidence="1">Transcriptional regulator</fullName>
    </submittedName>
</protein>
<accession>A0A344J3S1</accession>
<dbReference type="RefSeq" id="WP_112925897.1">
    <property type="nucleotide sequence ID" value="NZ_CP029556.1"/>
</dbReference>
<evidence type="ECO:0000313" key="1">
    <source>
        <dbReference type="EMBL" id="AXA83681.1"/>
    </source>
</evidence>
<dbReference type="KEGG" id="lue:DCD74_02335"/>
<name>A0A344J3S1_9GAMM</name>
<dbReference type="InterPro" id="IPR010982">
    <property type="entry name" value="Lambda_DNA-bd_dom_sf"/>
</dbReference>
<evidence type="ECO:0000313" key="2">
    <source>
        <dbReference type="Proteomes" id="UP000251842"/>
    </source>
</evidence>